<evidence type="ECO:0000313" key="2">
    <source>
        <dbReference type="EMBL" id="KAK1301034.1"/>
    </source>
</evidence>
<dbReference type="Proteomes" id="UP001180020">
    <property type="component" value="Unassembled WGS sequence"/>
</dbReference>
<reference evidence="2" key="1">
    <citation type="journal article" date="2023" name="Nat. Commun.">
        <title>Diploid and tetraploid genomes of Acorus and the evolution of monocots.</title>
        <authorList>
            <person name="Ma L."/>
            <person name="Liu K.W."/>
            <person name="Li Z."/>
            <person name="Hsiao Y.Y."/>
            <person name="Qi Y."/>
            <person name="Fu T."/>
            <person name="Tang G.D."/>
            <person name="Zhang D."/>
            <person name="Sun W.H."/>
            <person name="Liu D.K."/>
            <person name="Li Y."/>
            <person name="Chen G.Z."/>
            <person name="Liu X.D."/>
            <person name="Liao X.Y."/>
            <person name="Jiang Y.T."/>
            <person name="Yu X."/>
            <person name="Hao Y."/>
            <person name="Huang J."/>
            <person name="Zhao X.W."/>
            <person name="Ke S."/>
            <person name="Chen Y.Y."/>
            <person name="Wu W.L."/>
            <person name="Hsu J.L."/>
            <person name="Lin Y.F."/>
            <person name="Huang M.D."/>
            <person name="Li C.Y."/>
            <person name="Huang L."/>
            <person name="Wang Z.W."/>
            <person name="Zhao X."/>
            <person name="Zhong W.Y."/>
            <person name="Peng D.H."/>
            <person name="Ahmad S."/>
            <person name="Lan S."/>
            <person name="Zhang J.S."/>
            <person name="Tsai W.C."/>
            <person name="Van de Peer Y."/>
            <person name="Liu Z.J."/>
        </authorList>
    </citation>
    <scope>NUCLEOTIDE SEQUENCE</scope>
    <source>
        <strain evidence="2">CP</strain>
    </source>
</reference>
<feature type="compositionally biased region" description="Low complexity" evidence="1">
    <location>
        <begin position="75"/>
        <end position="98"/>
    </location>
</feature>
<name>A0AAV9DJ15_ACOCL</name>
<reference evidence="2" key="2">
    <citation type="submission" date="2023-06" db="EMBL/GenBank/DDBJ databases">
        <authorList>
            <person name="Ma L."/>
            <person name="Liu K.-W."/>
            <person name="Li Z."/>
            <person name="Hsiao Y.-Y."/>
            <person name="Qi Y."/>
            <person name="Fu T."/>
            <person name="Tang G."/>
            <person name="Zhang D."/>
            <person name="Sun W.-H."/>
            <person name="Liu D.-K."/>
            <person name="Li Y."/>
            <person name="Chen G.-Z."/>
            <person name="Liu X.-D."/>
            <person name="Liao X.-Y."/>
            <person name="Jiang Y.-T."/>
            <person name="Yu X."/>
            <person name="Hao Y."/>
            <person name="Huang J."/>
            <person name="Zhao X.-W."/>
            <person name="Ke S."/>
            <person name="Chen Y.-Y."/>
            <person name="Wu W.-L."/>
            <person name="Hsu J.-L."/>
            <person name="Lin Y.-F."/>
            <person name="Huang M.-D."/>
            <person name="Li C.-Y."/>
            <person name="Huang L."/>
            <person name="Wang Z.-W."/>
            <person name="Zhao X."/>
            <person name="Zhong W.-Y."/>
            <person name="Peng D.-H."/>
            <person name="Ahmad S."/>
            <person name="Lan S."/>
            <person name="Zhang J.-S."/>
            <person name="Tsai W.-C."/>
            <person name="Van De Peer Y."/>
            <person name="Liu Z.-J."/>
        </authorList>
    </citation>
    <scope>NUCLEOTIDE SEQUENCE</scope>
    <source>
        <strain evidence="2">CP</strain>
        <tissue evidence="2">Leaves</tissue>
    </source>
</reference>
<sequence length="106" mass="10921">MCTQNKISFDPTLPSRDPTFSADYTSSADIAPVDSTPSVDDSAATVASPSARRLGRPLPLPLSSWPTAVLPPRPTSAAATASPSHSSSVSTAVIAVPSRTSITERI</sequence>
<comment type="caution">
    <text evidence="2">The sequence shown here is derived from an EMBL/GenBank/DDBJ whole genome shotgun (WGS) entry which is preliminary data.</text>
</comment>
<accession>A0AAV9DJ15</accession>
<gene>
    <name evidence="2" type="ORF">QJS10_CPB13g00425</name>
</gene>
<dbReference type="AlphaFoldDB" id="A0AAV9DJ15"/>
<evidence type="ECO:0000313" key="3">
    <source>
        <dbReference type="Proteomes" id="UP001180020"/>
    </source>
</evidence>
<keyword evidence="3" id="KW-1185">Reference proteome</keyword>
<organism evidence="2 3">
    <name type="scientific">Acorus calamus</name>
    <name type="common">Sweet flag</name>
    <dbReference type="NCBI Taxonomy" id="4465"/>
    <lineage>
        <taxon>Eukaryota</taxon>
        <taxon>Viridiplantae</taxon>
        <taxon>Streptophyta</taxon>
        <taxon>Embryophyta</taxon>
        <taxon>Tracheophyta</taxon>
        <taxon>Spermatophyta</taxon>
        <taxon>Magnoliopsida</taxon>
        <taxon>Liliopsida</taxon>
        <taxon>Acoraceae</taxon>
        <taxon>Acorus</taxon>
    </lineage>
</organism>
<feature type="region of interest" description="Disordered" evidence="1">
    <location>
        <begin position="1"/>
        <end position="106"/>
    </location>
</feature>
<evidence type="ECO:0000256" key="1">
    <source>
        <dbReference type="SAM" id="MobiDB-lite"/>
    </source>
</evidence>
<protein>
    <submittedName>
        <fullName evidence="2">Uncharacterized protein</fullName>
    </submittedName>
</protein>
<dbReference type="EMBL" id="JAUJYO010000013">
    <property type="protein sequence ID" value="KAK1301034.1"/>
    <property type="molecule type" value="Genomic_DNA"/>
</dbReference>
<proteinExistence type="predicted"/>